<dbReference type="InterPro" id="IPR036629">
    <property type="entry name" value="YjbJ_sf"/>
</dbReference>
<gene>
    <name evidence="4" type="ORF">OG814_04680</name>
</gene>
<feature type="compositionally biased region" description="Basic and acidic residues" evidence="2">
    <location>
        <begin position="12"/>
        <end position="32"/>
    </location>
</feature>
<protein>
    <submittedName>
        <fullName evidence="4">CsbD family protein</fullName>
    </submittedName>
</protein>
<evidence type="ECO:0000256" key="2">
    <source>
        <dbReference type="SAM" id="MobiDB-lite"/>
    </source>
</evidence>
<keyword evidence="5" id="KW-1185">Reference proteome</keyword>
<evidence type="ECO:0000256" key="1">
    <source>
        <dbReference type="ARBA" id="ARBA00009129"/>
    </source>
</evidence>
<sequence length="62" mass="6907">MRKSTVQKGKGKVKEAVGKVTGDKDLEREGKTDQLAAKARRAMEKVHESALKARDEIKRRAS</sequence>
<evidence type="ECO:0000313" key="4">
    <source>
        <dbReference type="EMBL" id="WTR68617.1"/>
    </source>
</evidence>
<dbReference type="InterPro" id="IPR008462">
    <property type="entry name" value="CsbD"/>
</dbReference>
<dbReference type="Proteomes" id="UP001622594">
    <property type="component" value="Chromosome"/>
</dbReference>
<dbReference type="SUPFAM" id="SSF69047">
    <property type="entry name" value="Hypothetical protein YjbJ"/>
    <property type="match status" value="1"/>
</dbReference>
<dbReference type="Pfam" id="PF05532">
    <property type="entry name" value="CsbD"/>
    <property type="match status" value="1"/>
</dbReference>
<feature type="domain" description="CsbD-like" evidence="3">
    <location>
        <begin position="4"/>
        <end position="50"/>
    </location>
</feature>
<organism evidence="4 5">
    <name type="scientific">Streptomyces zaomyceticus</name>
    <dbReference type="NCBI Taxonomy" id="68286"/>
    <lineage>
        <taxon>Bacteria</taxon>
        <taxon>Bacillati</taxon>
        <taxon>Actinomycetota</taxon>
        <taxon>Actinomycetes</taxon>
        <taxon>Kitasatosporales</taxon>
        <taxon>Streptomycetaceae</taxon>
        <taxon>Streptomyces</taxon>
    </lineage>
</organism>
<reference evidence="4 5" key="1">
    <citation type="submission" date="2022-10" db="EMBL/GenBank/DDBJ databases">
        <title>The complete genomes of actinobacterial strains from the NBC collection.</title>
        <authorList>
            <person name="Joergensen T.S."/>
            <person name="Alvarez Arevalo M."/>
            <person name="Sterndorff E.B."/>
            <person name="Faurdal D."/>
            <person name="Vuksanovic O."/>
            <person name="Mourched A.-S."/>
            <person name="Charusanti P."/>
            <person name="Shaw S."/>
            <person name="Blin K."/>
            <person name="Weber T."/>
        </authorList>
    </citation>
    <scope>NUCLEOTIDE SEQUENCE [LARGE SCALE GENOMIC DNA]</scope>
    <source>
        <strain evidence="4 5">NBC_00123</strain>
    </source>
</reference>
<evidence type="ECO:0000313" key="5">
    <source>
        <dbReference type="Proteomes" id="UP001622594"/>
    </source>
</evidence>
<dbReference type="Gene3D" id="1.10.1470.10">
    <property type="entry name" value="YjbJ"/>
    <property type="match status" value="1"/>
</dbReference>
<accession>A0ABZ1L2I2</accession>
<name>A0ABZ1L2I2_9ACTN</name>
<feature type="region of interest" description="Disordered" evidence="2">
    <location>
        <begin position="1"/>
        <end position="35"/>
    </location>
</feature>
<feature type="compositionally biased region" description="Basic residues" evidence="2">
    <location>
        <begin position="1"/>
        <end position="11"/>
    </location>
</feature>
<evidence type="ECO:0000259" key="3">
    <source>
        <dbReference type="Pfam" id="PF05532"/>
    </source>
</evidence>
<proteinExistence type="inferred from homology"/>
<comment type="similarity">
    <text evidence="1">Belongs to the UPF0337 (CsbD) family.</text>
</comment>
<dbReference type="EMBL" id="CP108188">
    <property type="protein sequence ID" value="WTR68617.1"/>
    <property type="molecule type" value="Genomic_DNA"/>
</dbReference>
<dbReference type="RefSeq" id="WP_327165607.1">
    <property type="nucleotide sequence ID" value="NZ_CP108062.1"/>
</dbReference>